<dbReference type="AlphaFoldDB" id="B2IDR3"/>
<dbReference type="RefSeq" id="WP_012386193.1">
    <property type="nucleotide sequence ID" value="NC_010581.1"/>
</dbReference>
<keyword evidence="2" id="KW-0732">Signal</keyword>
<feature type="compositionally biased region" description="Basic and acidic residues" evidence="1">
    <location>
        <begin position="192"/>
        <end position="203"/>
    </location>
</feature>
<dbReference type="eggNOG" id="ENOG502ZVCP">
    <property type="taxonomic scope" value="Bacteria"/>
</dbReference>
<dbReference type="OrthoDB" id="8456458at2"/>
<sequence>MRDTDRGDTSLRPFRPPSVHSFRRFFLAFALSGLAASTAAEAQFFYGPRAYGGPYDYGSPYDGDMPYDSGGLWGGPQSGPWEPPEAPFYDGPSRRRSSVPRPSSGRTGGHGEGVLATIERHLERLGLRQIAAPRRKDKIYIIAATEPNGRRHRVIFDATTGALMENRPLGEKPQSSTGSKPRAENVPPSVETKPEEAKEKDAPPAKAPVQRPVTPDDPPPTRG</sequence>
<evidence type="ECO:0008006" key="5">
    <source>
        <dbReference type="Google" id="ProtNLM"/>
    </source>
</evidence>
<keyword evidence="4" id="KW-1185">Reference proteome</keyword>
<evidence type="ECO:0000256" key="2">
    <source>
        <dbReference type="SAM" id="SignalP"/>
    </source>
</evidence>
<reference evidence="3 4" key="2">
    <citation type="journal article" date="2010" name="J. Bacteriol.">
        <title>Complete genome sequence of Beijerinckia indica subsp. indica.</title>
        <authorList>
            <person name="Tamas I."/>
            <person name="Dedysh S.N."/>
            <person name="Liesack W."/>
            <person name="Stott M.B."/>
            <person name="Alam M."/>
            <person name="Murrell J.C."/>
            <person name="Dunfield P.F."/>
        </authorList>
    </citation>
    <scope>NUCLEOTIDE SEQUENCE [LARGE SCALE GENOMIC DNA]</scope>
    <source>
        <strain evidence="4">ATCC 9039 / DSM 1715 / NCIMB 8712</strain>
    </source>
</reference>
<evidence type="ECO:0000313" key="3">
    <source>
        <dbReference type="EMBL" id="ACB96845.1"/>
    </source>
</evidence>
<proteinExistence type="predicted"/>
<dbReference type="Proteomes" id="UP000001695">
    <property type="component" value="Chromosome"/>
</dbReference>
<dbReference type="HOGENOM" id="CLU_1238205_0_0_5"/>
<evidence type="ECO:0000256" key="1">
    <source>
        <dbReference type="SAM" id="MobiDB-lite"/>
    </source>
</evidence>
<organism evidence="3 4">
    <name type="scientific">Beijerinckia indica subsp. indica (strain ATCC 9039 / DSM 1715 / NCIMB 8712)</name>
    <dbReference type="NCBI Taxonomy" id="395963"/>
    <lineage>
        <taxon>Bacteria</taxon>
        <taxon>Pseudomonadati</taxon>
        <taxon>Pseudomonadota</taxon>
        <taxon>Alphaproteobacteria</taxon>
        <taxon>Hyphomicrobiales</taxon>
        <taxon>Beijerinckiaceae</taxon>
        <taxon>Beijerinckia</taxon>
    </lineage>
</organism>
<feature type="chain" id="PRO_5002778915" description="PepSY domain-containing protein" evidence="2">
    <location>
        <begin position="43"/>
        <end position="223"/>
    </location>
</feature>
<gene>
    <name evidence="3" type="ordered locus">Bind_3286</name>
</gene>
<name>B2IDR3_BEII9</name>
<dbReference type="EMBL" id="CP001016">
    <property type="protein sequence ID" value="ACB96845.1"/>
    <property type="molecule type" value="Genomic_DNA"/>
</dbReference>
<reference evidence="4" key="1">
    <citation type="submission" date="2008-03" db="EMBL/GenBank/DDBJ databases">
        <title>Complete sequence of chromosome of Beijerinckia indica subsp. indica ATCC 9039.</title>
        <authorList>
            <consortium name="US DOE Joint Genome Institute"/>
            <person name="Copeland A."/>
            <person name="Lucas S."/>
            <person name="Lapidus A."/>
            <person name="Glavina del Rio T."/>
            <person name="Dalin E."/>
            <person name="Tice H."/>
            <person name="Bruce D."/>
            <person name="Goodwin L."/>
            <person name="Pitluck S."/>
            <person name="LaButti K."/>
            <person name="Schmutz J."/>
            <person name="Larimer F."/>
            <person name="Land M."/>
            <person name="Hauser L."/>
            <person name="Kyrpides N."/>
            <person name="Mikhailova N."/>
            <person name="Dunfield P.F."/>
            <person name="Dedysh S.N."/>
            <person name="Liesack W."/>
            <person name="Saw J.H."/>
            <person name="Alam M."/>
            <person name="Chen Y."/>
            <person name="Murrell J.C."/>
            <person name="Richardson P."/>
        </authorList>
    </citation>
    <scope>NUCLEOTIDE SEQUENCE [LARGE SCALE GENOMIC DNA]</scope>
    <source>
        <strain evidence="4">ATCC 9039 / DSM 1715 / NCIMB 8712</strain>
    </source>
</reference>
<dbReference type="STRING" id="395963.Bind_3286"/>
<feature type="signal peptide" evidence="2">
    <location>
        <begin position="1"/>
        <end position="42"/>
    </location>
</feature>
<accession>B2IDR3</accession>
<feature type="region of interest" description="Disordered" evidence="1">
    <location>
        <begin position="68"/>
        <end position="113"/>
    </location>
</feature>
<protein>
    <recommendedName>
        <fullName evidence="5">PepSY domain-containing protein</fullName>
    </recommendedName>
</protein>
<feature type="region of interest" description="Disordered" evidence="1">
    <location>
        <begin position="165"/>
        <end position="223"/>
    </location>
</feature>
<evidence type="ECO:0000313" key="4">
    <source>
        <dbReference type="Proteomes" id="UP000001695"/>
    </source>
</evidence>
<dbReference type="KEGG" id="bid:Bind_3286"/>